<dbReference type="RefSeq" id="WP_284393896.1">
    <property type="nucleotide sequence ID" value="NZ_BSNG01000003.1"/>
</dbReference>
<feature type="signal peptide" evidence="2">
    <location>
        <begin position="1"/>
        <end position="19"/>
    </location>
</feature>
<dbReference type="Proteomes" id="UP001161406">
    <property type="component" value="Unassembled WGS sequence"/>
</dbReference>
<accession>A0ABQ5UJ79</accession>
<dbReference type="EMBL" id="BSNG01000003">
    <property type="protein sequence ID" value="GLQ12098.1"/>
    <property type="molecule type" value="Genomic_DNA"/>
</dbReference>
<dbReference type="InterPro" id="IPR001638">
    <property type="entry name" value="Solute-binding_3/MltF_N"/>
</dbReference>
<comment type="caution">
    <text evidence="4">The sequence shown here is derived from an EMBL/GenBank/DDBJ whole genome shotgun (WGS) entry which is preliminary data.</text>
</comment>
<evidence type="ECO:0000313" key="4">
    <source>
        <dbReference type="EMBL" id="GLQ12098.1"/>
    </source>
</evidence>
<dbReference type="PROSITE" id="PS51257">
    <property type="entry name" value="PROKAR_LIPOPROTEIN"/>
    <property type="match status" value="1"/>
</dbReference>
<evidence type="ECO:0000256" key="2">
    <source>
        <dbReference type="SAM" id="SignalP"/>
    </source>
</evidence>
<dbReference type="CDD" id="cd01004">
    <property type="entry name" value="PBP2_MidA_like"/>
    <property type="match status" value="1"/>
</dbReference>
<feature type="chain" id="PRO_5046339008" description="Solute-binding protein family 3/N-terminal domain-containing protein" evidence="2">
    <location>
        <begin position="20"/>
        <end position="281"/>
    </location>
</feature>
<keyword evidence="5" id="KW-1185">Reference proteome</keyword>
<protein>
    <recommendedName>
        <fullName evidence="3">Solute-binding protein family 3/N-terminal domain-containing protein</fullName>
    </recommendedName>
</protein>
<gene>
    <name evidence="4" type="ORF">GCM10007913_40300</name>
</gene>
<keyword evidence="1 2" id="KW-0732">Signal</keyword>
<evidence type="ECO:0000259" key="3">
    <source>
        <dbReference type="SMART" id="SM00062"/>
    </source>
</evidence>
<evidence type="ECO:0000256" key="1">
    <source>
        <dbReference type="ARBA" id="ARBA00022729"/>
    </source>
</evidence>
<reference evidence="4" key="1">
    <citation type="journal article" date="2014" name="Int. J. Syst. Evol. Microbiol.">
        <title>Complete genome of a new Firmicutes species belonging to the dominant human colonic microbiota ('Ruminococcus bicirculans') reveals two chromosomes and a selective capacity to utilize plant glucans.</title>
        <authorList>
            <consortium name="NISC Comparative Sequencing Program"/>
            <person name="Wegmann U."/>
            <person name="Louis P."/>
            <person name="Goesmann A."/>
            <person name="Henrissat B."/>
            <person name="Duncan S.H."/>
            <person name="Flint H.J."/>
        </authorList>
    </citation>
    <scope>NUCLEOTIDE SEQUENCE</scope>
    <source>
        <strain evidence="4">NBRC 103855</strain>
    </source>
</reference>
<organism evidence="4 5">
    <name type="scientific">Devosia yakushimensis</name>
    <dbReference type="NCBI Taxonomy" id="470028"/>
    <lineage>
        <taxon>Bacteria</taxon>
        <taxon>Pseudomonadati</taxon>
        <taxon>Pseudomonadota</taxon>
        <taxon>Alphaproteobacteria</taxon>
        <taxon>Hyphomicrobiales</taxon>
        <taxon>Devosiaceae</taxon>
        <taxon>Devosia</taxon>
    </lineage>
</organism>
<feature type="domain" description="Solute-binding protein family 3/N-terminal" evidence="3">
    <location>
        <begin position="36"/>
        <end position="264"/>
    </location>
</feature>
<name>A0ABQ5UJ79_9HYPH</name>
<reference evidence="4" key="2">
    <citation type="submission" date="2023-01" db="EMBL/GenBank/DDBJ databases">
        <title>Draft genome sequence of Devosia yakushimensis strain NBRC 103855.</title>
        <authorList>
            <person name="Sun Q."/>
            <person name="Mori K."/>
        </authorList>
    </citation>
    <scope>NUCLEOTIDE SEQUENCE</scope>
    <source>
        <strain evidence="4">NBRC 103855</strain>
    </source>
</reference>
<sequence>MKLPSTLALMILSAAGCGAANSQEVKPTAEVENAGKLSISALLAYAPFGFVDEAGKPAGVDVDLANAVTDALGVELDITSMPFANMIPALVSGRSQVAWTTFSITPERLQQVDFVTYLSASTVFVTTAANAPRFPDQSSLCGATVAFQSGSMSDLVVDRLNADCAAASKPAIEKAIFPEQKDTIQAVLTGRVDGRLDDSTAAAYLETQSNGQLVVTPGTYFPTPIGIAVRKGDAETAEMMRSSFQNLIDSGEYAEILQKWNMSVAAIKETRVITDESELVE</sequence>
<dbReference type="SMART" id="SM00062">
    <property type="entry name" value="PBPb"/>
    <property type="match status" value="1"/>
</dbReference>
<dbReference type="PANTHER" id="PTHR35936:SF17">
    <property type="entry name" value="ARGININE-BINDING EXTRACELLULAR PROTEIN ARTP"/>
    <property type="match status" value="1"/>
</dbReference>
<dbReference type="PANTHER" id="PTHR35936">
    <property type="entry name" value="MEMBRANE-BOUND LYTIC MUREIN TRANSGLYCOSYLASE F"/>
    <property type="match status" value="1"/>
</dbReference>
<dbReference type="Pfam" id="PF00497">
    <property type="entry name" value="SBP_bac_3"/>
    <property type="match status" value="1"/>
</dbReference>
<evidence type="ECO:0000313" key="5">
    <source>
        <dbReference type="Proteomes" id="UP001161406"/>
    </source>
</evidence>
<proteinExistence type="predicted"/>
<dbReference type="Gene3D" id="3.40.190.10">
    <property type="entry name" value="Periplasmic binding protein-like II"/>
    <property type="match status" value="2"/>
</dbReference>
<dbReference type="SUPFAM" id="SSF53850">
    <property type="entry name" value="Periplasmic binding protein-like II"/>
    <property type="match status" value="1"/>
</dbReference>